<dbReference type="Gene3D" id="3.40.50.1820">
    <property type="entry name" value="alpha/beta hydrolase"/>
    <property type="match status" value="1"/>
</dbReference>
<keyword evidence="5" id="KW-1133">Transmembrane helix</keyword>
<keyword evidence="7" id="KW-1185">Reference proteome</keyword>
<dbReference type="SUPFAM" id="SSF53474">
    <property type="entry name" value="alpha/beta-Hydrolases"/>
    <property type="match status" value="1"/>
</dbReference>
<reference evidence="6 7" key="1">
    <citation type="journal article" date="2010" name="Nature">
        <title>The Ectocarpus genome and the independent evolution of multicellularity in brown algae.</title>
        <authorList>
            <person name="Cock J.M."/>
            <person name="Sterck L."/>
            <person name="Rouze P."/>
            <person name="Scornet D."/>
            <person name="Allen A.E."/>
            <person name="Amoutzias G."/>
            <person name="Anthouard V."/>
            <person name="Artiguenave F."/>
            <person name="Aury J.M."/>
            <person name="Badger J.H."/>
            <person name="Beszteri B."/>
            <person name="Billiau K."/>
            <person name="Bonnet E."/>
            <person name="Bothwell J.H."/>
            <person name="Bowler C."/>
            <person name="Boyen C."/>
            <person name="Brownlee C."/>
            <person name="Carrano C.J."/>
            <person name="Charrier B."/>
            <person name="Cho G.Y."/>
            <person name="Coelho S.M."/>
            <person name="Collen J."/>
            <person name="Corre E."/>
            <person name="Da Silva C."/>
            <person name="Delage L."/>
            <person name="Delaroque N."/>
            <person name="Dittami S.M."/>
            <person name="Doulbeau S."/>
            <person name="Elias M."/>
            <person name="Farnham G."/>
            <person name="Gachon C.M."/>
            <person name="Gschloessl B."/>
            <person name="Heesch S."/>
            <person name="Jabbari K."/>
            <person name="Jubin C."/>
            <person name="Kawai H."/>
            <person name="Kimura K."/>
            <person name="Kloareg B."/>
            <person name="Kupper F.C."/>
            <person name="Lang D."/>
            <person name="Le Bail A."/>
            <person name="Leblanc C."/>
            <person name="Lerouge P."/>
            <person name="Lohr M."/>
            <person name="Lopez P.J."/>
            <person name="Martens C."/>
            <person name="Maumus F."/>
            <person name="Michel G."/>
            <person name="Miranda-Saavedra D."/>
            <person name="Morales J."/>
            <person name="Moreau H."/>
            <person name="Motomura T."/>
            <person name="Nagasato C."/>
            <person name="Napoli C.A."/>
            <person name="Nelson D.R."/>
            <person name="Nyvall-Collen P."/>
            <person name="Peters A.F."/>
            <person name="Pommier C."/>
            <person name="Potin P."/>
            <person name="Poulain J."/>
            <person name="Quesneville H."/>
            <person name="Read B."/>
            <person name="Rensing S.A."/>
            <person name="Ritter A."/>
            <person name="Rousvoal S."/>
            <person name="Samanta M."/>
            <person name="Samson G."/>
            <person name="Schroeder D.C."/>
            <person name="Segurens B."/>
            <person name="Strittmatter M."/>
            <person name="Tonon T."/>
            <person name="Tregear J.W."/>
            <person name="Valentin K."/>
            <person name="von Dassow P."/>
            <person name="Yamagishi T."/>
            <person name="Van de Peer Y."/>
            <person name="Wincker P."/>
        </authorList>
    </citation>
    <scope>NUCLEOTIDE SEQUENCE [LARGE SCALE GENOMIC DNA]</scope>
    <source>
        <strain evidence="7">Ec32 / CCAP1310/4</strain>
    </source>
</reference>
<protein>
    <recommendedName>
        <fullName evidence="1">1-alkyl-2-acetylglycerophosphocholine esterase</fullName>
        <ecNumber evidence="1">3.1.1.47</ecNumber>
    </recommendedName>
</protein>
<evidence type="ECO:0000256" key="5">
    <source>
        <dbReference type="SAM" id="Phobius"/>
    </source>
</evidence>
<evidence type="ECO:0000256" key="2">
    <source>
        <dbReference type="ARBA" id="ARBA00022801"/>
    </source>
</evidence>
<keyword evidence="3" id="KW-0442">Lipid degradation</keyword>
<dbReference type="GO" id="GO:0016042">
    <property type="term" value="P:lipid catabolic process"/>
    <property type="evidence" value="ECO:0007669"/>
    <property type="project" value="UniProtKB-KW"/>
</dbReference>
<feature type="transmembrane region" description="Helical" evidence="5">
    <location>
        <begin position="34"/>
        <end position="57"/>
    </location>
</feature>
<gene>
    <name evidence="6" type="ORF">Esi_0144_0042</name>
</gene>
<keyword evidence="5" id="KW-0472">Membrane</keyword>
<dbReference type="PANTHER" id="PTHR10272">
    <property type="entry name" value="PLATELET-ACTIVATING FACTOR ACETYLHYDROLASE"/>
    <property type="match status" value="1"/>
</dbReference>
<dbReference type="PANTHER" id="PTHR10272:SF0">
    <property type="entry name" value="PLATELET-ACTIVATING FACTOR ACETYLHYDROLASE"/>
    <property type="match status" value="1"/>
</dbReference>
<evidence type="ECO:0000313" key="6">
    <source>
        <dbReference type="EMBL" id="CBJ29381.1"/>
    </source>
</evidence>
<keyword evidence="5" id="KW-0812">Transmembrane</keyword>
<feature type="transmembrane region" description="Helical" evidence="5">
    <location>
        <begin position="91"/>
        <end position="110"/>
    </location>
</feature>
<sequence>MCLHGIKDDFAASPPWNLCKLSPRKCPPIWKCMLWSPLEILLVSTTIALGFAAAAALPTRLDIPVPGSMAALTQGVLTLLHVLVEGPRLQVLPVYLPTVLLAVGAATGGFGDSAGLLAAMGVATLGLASCSLLLCYHLPRVLPVGGRGPYAVGIATEHIRTPVAAAGDNAKSSPSEEELWPLELMAQVFYPVEKSCVAKLPWFPSSIKRFRRSLCPATGEANRWPFGLTQMGVIGASIILGLEGSLLSDSAPSLGDLLRSAPSWSSLAGSAQAWTVSAAAALCLVCLVSDLRTGLSRSAYQTRYLDREQARCIAKFSKMPGFFTEHLCGFYGPGFESGHFHAPGVPCFPAAPVARGEAKRPMVIFSHGLGGNRSMYAEHGAAYAAQGYVAIFLEHNDGSGSSCMFPDGRITTYAKAPNLKDVGAPDNHAFRLAQLRRRGREIGLTRAHLARLARGSATDLETCRLVGLGDVIDTKRPAFVGHSFGGGTVLQVLSDERERGSRGGAGMDPEETGYSMAFIMDGWTFPCSEEARAQSVDIPLVVITSDGFLGAEGKKNEERLVDNAVRMVRDGANDLAIQLRVKDAV</sequence>
<dbReference type="InParanoid" id="D7FKH9"/>
<organism evidence="6 7">
    <name type="scientific">Ectocarpus siliculosus</name>
    <name type="common">Brown alga</name>
    <name type="synonym">Conferva siliculosa</name>
    <dbReference type="NCBI Taxonomy" id="2880"/>
    <lineage>
        <taxon>Eukaryota</taxon>
        <taxon>Sar</taxon>
        <taxon>Stramenopiles</taxon>
        <taxon>Ochrophyta</taxon>
        <taxon>PX clade</taxon>
        <taxon>Phaeophyceae</taxon>
        <taxon>Ectocarpales</taxon>
        <taxon>Ectocarpaceae</taxon>
        <taxon>Ectocarpus</taxon>
    </lineage>
</organism>
<dbReference type="EC" id="3.1.1.47" evidence="1"/>
<evidence type="ECO:0000256" key="1">
    <source>
        <dbReference type="ARBA" id="ARBA00013201"/>
    </source>
</evidence>
<name>D7FKH9_ECTSI</name>
<dbReference type="GO" id="GO:0003847">
    <property type="term" value="F:1-alkyl-2-acetylglycerophosphocholine esterase activity"/>
    <property type="evidence" value="ECO:0007669"/>
    <property type="project" value="UniProtKB-EC"/>
</dbReference>
<dbReference type="STRING" id="2880.D7FKH9"/>
<dbReference type="EMBL" id="FN649751">
    <property type="protein sequence ID" value="CBJ29381.1"/>
    <property type="molecule type" value="Genomic_DNA"/>
</dbReference>
<dbReference type="AlphaFoldDB" id="D7FKH9"/>
<dbReference type="Pfam" id="PF03403">
    <property type="entry name" value="PAF-AH_p_II"/>
    <property type="match status" value="1"/>
</dbReference>
<evidence type="ECO:0000256" key="4">
    <source>
        <dbReference type="ARBA" id="ARBA00023098"/>
    </source>
</evidence>
<dbReference type="eggNOG" id="KOG3847">
    <property type="taxonomic scope" value="Eukaryota"/>
</dbReference>
<proteinExistence type="predicted"/>
<dbReference type="OrthoDB" id="2363873at2759"/>
<accession>D7FKH9</accession>
<dbReference type="InterPro" id="IPR029058">
    <property type="entry name" value="AB_hydrolase_fold"/>
</dbReference>
<dbReference type="Proteomes" id="UP000002630">
    <property type="component" value="Linkage Group LG26"/>
</dbReference>
<evidence type="ECO:0000313" key="7">
    <source>
        <dbReference type="Proteomes" id="UP000002630"/>
    </source>
</evidence>
<keyword evidence="2" id="KW-0378">Hydrolase</keyword>
<dbReference type="EMBL" id="FN648026">
    <property type="protein sequence ID" value="CBJ29381.1"/>
    <property type="molecule type" value="Genomic_DNA"/>
</dbReference>
<evidence type="ECO:0000256" key="3">
    <source>
        <dbReference type="ARBA" id="ARBA00022963"/>
    </source>
</evidence>
<keyword evidence="4" id="KW-0443">Lipid metabolism</keyword>
<feature type="transmembrane region" description="Helical" evidence="5">
    <location>
        <begin position="116"/>
        <end position="138"/>
    </location>
</feature>